<gene>
    <name evidence="1" type="ORF">SGLAU_31735</name>
</gene>
<organism evidence="1 2">
    <name type="scientific">Streptomyces glaucescens</name>
    <dbReference type="NCBI Taxonomy" id="1907"/>
    <lineage>
        <taxon>Bacteria</taxon>
        <taxon>Bacillati</taxon>
        <taxon>Actinomycetota</taxon>
        <taxon>Actinomycetes</taxon>
        <taxon>Kitasatosporales</taxon>
        <taxon>Streptomycetaceae</taxon>
        <taxon>Streptomyces</taxon>
    </lineage>
</organism>
<evidence type="ECO:0000313" key="2">
    <source>
        <dbReference type="Proteomes" id="UP000029482"/>
    </source>
</evidence>
<dbReference type="KEGG" id="sgu:SGLAU_31735"/>
<dbReference type="EMBL" id="CP009438">
    <property type="protein sequence ID" value="AIS02281.1"/>
    <property type="molecule type" value="Genomic_DNA"/>
</dbReference>
<name>A0A089Z920_STRGA</name>
<dbReference type="Proteomes" id="UP000029482">
    <property type="component" value="Chromosome"/>
</dbReference>
<sequence length="200" mass="22245">MDVARLLEAAALLVPEAVATENDITVNDIWEYLAHDEWEVAFSLLEQLHDGHPLPPAFWQNLATATELMRLDRSAAWCHWRCFETRNGTVRADLTLRPAHEARRQTPFSGAGVLRPMWDLGGKTPTGEPDLCVAALWAEFTPFMEPGGQATVRLAPLSPPKWRQLQPGQVITMHEDRTVAGTAVVLEVQRPPALPATRKS</sequence>
<dbReference type="HOGENOM" id="CLU_1407364_0_0_11"/>
<dbReference type="RefSeq" id="WP_043505947.1">
    <property type="nucleotide sequence ID" value="NZ_CP009438.1"/>
</dbReference>
<protein>
    <submittedName>
        <fullName evidence="1">Uncharacterized protein</fullName>
    </submittedName>
</protein>
<dbReference type="OrthoDB" id="3472120at2"/>
<proteinExistence type="predicted"/>
<dbReference type="AlphaFoldDB" id="A0A089Z920"/>
<keyword evidence="2" id="KW-1185">Reference proteome</keyword>
<dbReference type="STRING" id="1907.SGLAU_31735"/>
<reference evidence="2" key="1">
    <citation type="journal article" date="2015" name="J. Biotechnol.">
        <title>Complete genome sequence of the actinobacterium Streptomyces glaucescens GLA.O (DSM 40922) consisting of a linear chromosome and one linear plasmid.</title>
        <authorList>
            <person name="Ortseifen V."/>
            <person name="Winkler A."/>
            <person name="Albersmeier A."/>
            <person name="Wendler S."/>
            <person name="Puhler A."/>
            <person name="Kalinowski J."/>
            <person name="Ruckert C."/>
        </authorList>
    </citation>
    <scope>NUCLEOTIDE SEQUENCE [LARGE SCALE GENOMIC DNA]</scope>
    <source>
        <strain evidence="2">DSM 40922 / GLA O</strain>
    </source>
</reference>
<dbReference type="eggNOG" id="ENOG5032R61">
    <property type="taxonomic scope" value="Bacteria"/>
</dbReference>
<evidence type="ECO:0000313" key="1">
    <source>
        <dbReference type="EMBL" id="AIS02281.1"/>
    </source>
</evidence>
<accession>A0A089Z920</accession>